<name>A0A1U7LGV6_NEOID</name>
<dbReference type="InterPro" id="IPR029057">
    <property type="entry name" value="PRTase-like"/>
</dbReference>
<dbReference type="EMBL" id="LXFE01004208">
    <property type="protein sequence ID" value="OLL21890.1"/>
    <property type="molecule type" value="Genomic_DNA"/>
</dbReference>
<evidence type="ECO:0000256" key="14">
    <source>
        <dbReference type="ARBA" id="ARBA00040334"/>
    </source>
</evidence>
<evidence type="ECO:0000256" key="1">
    <source>
        <dbReference type="ARBA" id="ARBA00004496"/>
    </source>
</evidence>
<evidence type="ECO:0000256" key="6">
    <source>
        <dbReference type="ARBA" id="ARBA00022553"/>
    </source>
</evidence>
<dbReference type="GO" id="GO:0006164">
    <property type="term" value="P:purine nucleotide biosynthetic process"/>
    <property type="evidence" value="ECO:0007669"/>
    <property type="project" value="TreeGrafter"/>
</dbReference>
<comment type="subcellular location">
    <subcellularLocation>
        <location evidence="1">Cytoplasm</location>
    </subcellularLocation>
</comment>
<protein>
    <recommendedName>
        <fullName evidence="14">Ribose-phosphate pyrophosphokinase 1</fullName>
        <ecNumber evidence="4">2.7.6.1</ecNumber>
    </recommendedName>
    <alternativeName>
        <fullName evidence="16">Phosphoribosyl pyrophosphate synthase 1</fullName>
    </alternativeName>
</protein>
<accession>A0A1U7LGV6</accession>
<organism evidence="18 19">
    <name type="scientific">Neolecta irregularis (strain DAH-3)</name>
    <dbReference type="NCBI Taxonomy" id="1198029"/>
    <lineage>
        <taxon>Eukaryota</taxon>
        <taxon>Fungi</taxon>
        <taxon>Dikarya</taxon>
        <taxon>Ascomycota</taxon>
        <taxon>Taphrinomycotina</taxon>
        <taxon>Neolectales</taxon>
        <taxon>Neolectaceae</taxon>
        <taxon>Neolecta</taxon>
    </lineage>
</organism>
<evidence type="ECO:0000256" key="5">
    <source>
        <dbReference type="ARBA" id="ARBA00022490"/>
    </source>
</evidence>
<evidence type="ECO:0000256" key="3">
    <source>
        <dbReference type="ARBA" id="ARBA00006478"/>
    </source>
</evidence>
<evidence type="ECO:0000256" key="11">
    <source>
        <dbReference type="ARBA" id="ARBA00022777"/>
    </source>
</evidence>
<keyword evidence="9" id="KW-0545">Nucleotide biosynthesis</keyword>
<dbReference type="FunFam" id="3.40.50.2020:FF:000043">
    <property type="entry name" value="Ribose-phosphate pyrophosphokinase 1"/>
    <property type="match status" value="1"/>
</dbReference>
<keyword evidence="19" id="KW-1185">Reference proteome</keyword>
<feature type="domain" description="Ribose-phosphate pyrophosphokinase N-terminal" evidence="17">
    <location>
        <begin position="5"/>
        <end position="120"/>
    </location>
</feature>
<reference evidence="18 19" key="1">
    <citation type="submission" date="2016-04" db="EMBL/GenBank/DDBJ databases">
        <title>Evolutionary innovation and constraint leading to complex multicellularity in the Ascomycota.</title>
        <authorList>
            <person name="Cisse O."/>
            <person name="Nguyen A."/>
            <person name="Hewitt D.A."/>
            <person name="Jedd G."/>
            <person name="Stajich J.E."/>
        </authorList>
    </citation>
    <scope>NUCLEOTIDE SEQUENCE [LARGE SCALE GENOMIC DNA]</scope>
    <source>
        <strain evidence="18 19">DAH-3</strain>
    </source>
</reference>
<evidence type="ECO:0000256" key="8">
    <source>
        <dbReference type="ARBA" id="ARBA00022723"/>
    </source>
</evidence>
<dbReference type="Pfam" id="PF13793">
    <property type="entry name" value="Pribosyltran_N"/>
    <property type="match status" value="1"/>
</dbReference>
<keyword evidence="10" id="KW-0547">Nucleotide-binding</keyword>
<dbReference type="InterPro" id="IPR005946">
    <property type="entry name" value="Rib-P_diPkinase"/>
</dbReference>
<dbReference type="EC" id="2.7.6.1" evidence="4"/>
<dbReference type="PROSITE" id="PS00114">
    <property type="entry name" value="PRPP_SYNTHASE"/>
    <property type="match status" value="1"/>
</dbReference>
<evidence type="ECO:0000256" key="2">
    <source>
        <dbReference type="ARBA" id="ARBA00004996"/>
    </source>
</evidence>
<dbReference type="CDD" id="cd06223">
    <property type="entry name" value="PRTases_typeI"/>
    <property type="match status" value="1"/>
</dbReference>
<sequence length="390" mass="42259">MRKTHIFGGSSHPELAKLIAERLGCVLAAATLGRFSNGETSVEIGASVRDHDVYIVQSGSVTVNDHLMELLVLIAAAKGGSARRITAVMPYFPYSKQSKMKTPRGAIAARMVANLLTVAGADHIITMDLHASQMQGFFTTPVDNLYAEPTLVRWIKENIAAYRDCVIVSKNPGGTKRVTSIADALKANFALIHTDRRRGKNSPYPVTGGNSPAEIITSRIISGHVVDSNFPSPGLDHIQQDPLSISVHSTACPLGGAIDHHLSDDEELEDESLEHMITLVGDVSGRVAIVLDDMLDRAGAFVTAAEHLTLNCAAKQVIVIVTHAMFSRECWEKIENCDAITQVVVTNAFPVNQRWRESGKLSVIDVSPVFAEAIRRTHNGESISCLFECD</sequence>
<dbReference type="InterPro" id="IPR029099">
    <property type="entry name" value="Pribosyltran_N"/>
</dbReference>
<dbReference type="PANTHER" id="PTHR10210:SF57">
    <property type="entry name" value="RIBOSE-PHOSPHATE DIPHOSPHOKINASE"/>
    <property type="match status" value="1"/>
</dbReference>
<keyword evidence="5" id="KW-0963">Cytoplasm</keyword>
<dbReference type="PANTHER" id="PTHR10210">
    <property type="entry name" value="RIBOSE-PHOSPHATE DIPHOSPHOKINASE FAMILY MEMBER"/>
    <property type="match status" value="1"/>
</dbReference>
<keyword evidence="12" id="KW-0067">ATP-binding</keyword>
<dbReference type="Proteomes" id="UP000186594">
    <property type="component" value="Unassembled WGS sequence"/>
</dbReference>
<evidence type="ECO:0000256" key="7">
    <source>
        <dbReference type="ARBA" id="ARBA00022679"/>
    </source>
</evidence>
<keyword evidence="8" id="KW-0479">Metal-binding</keyword>
<comment type="caution">
    <text evidence="18">The sequence shown here is derived from an EMBL/GenBank/DDBJ whole genome shotgun (WGS) entry which is preliminary data.</text>
</comment>
<dbReference type="SMART" id="SM01400">
    <property type="entry name" value="Pribosyltran_N"/>
    <property type="match status" value="1"/>
</dbReference>
<dbReference type="GO" id="GO:0002189">
    <property type="term" value="C:ribose phosphate diphosphokinase complex"/>
    <property type="evidence" value="ECO:0007669"/>
    <property type="project" value="EnsemblFungi"/>
</dbReference>
<dbReference type="NCBIfam" id="TIGR01251">
    <property type="entry name" value="ribP_PPkin"/>
    <property type="match status" value="1"/>
</dbReference>
<gene>
    <name evidence="18" type="ORF">NEOLI_000992</name>
</gene>
<dbReference type="InterPro" id="IPR000842">
    <property type="entry name" value="PRib_PP_synth_CS"/>
</dbReference>
<evidence type="ECO:0000256" key="16">
    <source>
        <dbReference type="ARBA" id="ARBA00077829"/>
    </source>
</evidence>
<comment type="pathway">
    <text evidence="2">Metabolic intermediate biosynthesis; 5-phospho-alpha-D-ribose 1-diphosphate biosynthesis; 5-phospho-alpha-D-ribose 1-diphosphate from D-ribose 5-phosphate (route I): step 1/1.</text>
</comment>
<dbReference type="Gene3D" id="3.40.50.2020">
    <property type="match status" value="4"/>
</dbReference>
<evidence type="ECO:0000259" key="17">
    <source>
        <dbReference type="Pfam" id="PF13793"/>
    </source>
</evidence>
<keyword evidence="7" id="KW-0808">Transferase</keyword>
<evidence type="ECO:0000256" key="9">
    <source>
        <dbReference type="ARBA" id="ARBA00022727"/>
    </source>
</evidence>
<dbReference type="GO" id="GO:0009156">
    <property type="term" value="P:ribonucleoside monophosphate biosynthetic process"/>
    <property type="evidence" value="ECO:0007669"/>
    <property type="project" value="InterPro"/>
</dbReference>
<comment type="similarity">
    <text evidence="3">Belongs to the ribose-phosphate pyrophosphokinase family.</text>
</comment>
<dbReference type="GO" id="GO:0005524">
    <property type="term" value="F:ATP binding"/>
    <property type="evidence" value="ECO:0007669"/>
    <property type="project" value="UniProtKB-KW"/>
</dbReference>
<dbReference type="GO" id="GO:0000287">
    <property type="term" value="F:magnesium ion binding"/>
    <property type="evidence" value="ECO:0007669"/>
    <property type="project" value="InterPro"/>
</dbReference>
<dbReference type="AlphaFoldDB" id="A0A1U7LGV6"/>
<evidence type="ECO:0000313" key="19">
    <source>
        <dbReference type="Proteomes" id="UP000186594"/>
    </source>
</evidence>
<dbReference type="InterPro" id="IPR000836">
    <property type="entry name" value="PRTase_dom"/>
</dbReference>
<dbReference type="FunFam" id="3.40.50.2020:FF:000017">
    <property type="entry name" value="Ribose-phosphate pyrophosphokinase 1"/>
    <property type="match status" value="1"/>
</dbReference>
<evidence type="ECO:0000256" key="13">
    <source>
        <dbReference type="ARBA" id="ARBA00022842"/>
    </source>
</evidence>
<evidence type="ECO:0000256" key="10">
    <source>
        <dbReference type="ARBA" id="ARBA00022741"/>
    </source>
</evidence>
<keyword evidence="13" id="KW-0460">Magnesium</keyword>
<keyword evidence="6" id="KW-0597">Phosphoprotein</keyword>
<comment type="catalytic activity">
    <reaction evidence="15">
        <text>D-ribose 5-phosphate + ATP = 5-phospho-alpha-D-ribose 1-diphosphate + AMP + H(+)</text>
        <dbReference type="Rhea" id="RHEA:15609"/>
        <dbReference type="ChEBI" id="CHEBI:15378"/>
        <dbReference type="ChEBI" id="CHEBI:30616"/>
        <dbReference type="ChEBI" id="CHEBI:58017"/>
        <dbReference type="ChEBI" id="CHEBI:78346"/>
        <dbReference type="ChEBI" id="CHEBI:456215"/>
        <dbReference type="EC" id="2.7.6.1"/>
    </reaction>
</comment>
<dbReference type="Pfam" id="PF14572">
    <property type="entry name" value="Pribosyl_synth"/>
    <property type="match status" value="1"/>
</dbReference>
<dbReference type="OrthoDB" id="413572at2759"/>
<dbReference type="GO" id="GO:0005737">
    <property type="term" value="C:cytoplasm"/>
    <property type="evidence" value="ECO:0007669"/>
    <property type="project" value="UniProtKB-SubCell"/>
</dbReference>
<evidence type="ECO:0000313" key="18">
    <source>
        <dbReference type="EMBL" id="OLL21890.1"/>
    </source>
</evidence>
<evidence type="ECO:0000256" key="15">
    <source>
        <dbReference type="ARBA" id="ARBA00049535"/>
    </source>
</evidence>
<dbReference type="GO" id="GO:0004749">
    <property type="term" value="F:ribose phosphate diphosphokinase activity"/>
    <property type="evidence" value="ECO:0007669"/>
    <property type="project" value="UniProtKB-EC"/>
</dbReference>
<dbReference type="GO" id="GO:0016301">
    <property type="term" value="F:kinase activity"/>
    <property type="evidence" value="ECO:0007669"/>
    <property type="project" value="UniProtKB-KW"/>
</dbReference>
<keyword evidence="11 18" id="KW-0418">Kinase</keyword>
<dbReference type="GO" id="GO:0006015">
    <property type="term" value="P:5-phosphoribose 1-diphosphate biosynthetic process"/>
    <property type="evidence" value="ECO:0007669"/>
    <property type="project" value="EnsemblFungi"/>
</dbReference>
<dbReference type="STRING" id="1198029.A0A1U7LGV6"/>
<evidence type="ECO:0000256" key="4">
    <source>
        <dbReference type="ARBA" id="ARBA00013247"/>
    </source>
</evidence>
<proteinExistence type="inferred from homology"/>
<dbReference type="OMA" id="CKMKKHR"/>
<dbReference type="SUPFAM" id="SSF53271">
    <property type="entry name" value="PRTase-like"/>
    <property type="match status" value="2"/>
</dbReference>
<evidence type="ECO:0000256" key="12">
    <source>
        <dbReference type="ARBA" id="ARBA00022840"/>
    </source>
</evidence>